<protein>
    <recommendedName>
        <fullName evidence="3">SxtJ</fullName>
    </recommendedName>
</protein>
<gene>
    <name evidence="2" type="ORF">BAL341_2905</name>
</gene>
<dbReference type="Pfam" id="PF19588">
    <property type="entry name" value="SxtJ"/>
    <property type="match status" value="1"/>
</dbReference>
<proteinExistence type="predicted"/>
<evidence type="ECO:0008006" key="3">
    <source>
        <dbReference type="Google" id="ProtNLM"/>
    </source>
</evidence>
<keyword evidence="1" id="KW-0812">Transmembrane</keyword>
<feature type="transmembrane region" description="Helical" evidence="1">
    <location>
        <begin position="15"/>
        <end position="35"/>
    </location>
</feature>
<reference evidence="2" key="1">
    <citation type="submission" date="2019-04" db="EMBL/GenBank/DDBJ databases">
        <authorList>
            <person name="Brambilla D."/>
        </authorList>
    </citation>
    <scope>NUCLEOTIDE SEQUENCE</scope>
    <source>
        <strain evidence="2">BAL1</strain>
    </source>
</reference>
<evidence type="ECO:0000256" key="1">
    <source>
        <dbReference type="SAM" id="Phobius"/>
    </source>
</evidence>
<feature type="transmembrane region" description="Helical" evidence="1">
    <location>
        <begin position="82"/>
        <end position="102"/>
    </location>
</feature>
<dbReference type="EMBL" id="CAAJGR010000006">
    <property type="protein sequence ID" value="VHO05819.1"/>
    <property type="molecule type" value="Genomic_DNA"/>
</dbReference>
<sequence length="132" mass="14979">MLKIAANDLTGLRRFGWQMALAVALCFGLLIPWLFNLTLPLWPWYLAGALLILALASPRLLYWPSRLWLILAAAIGWLNTRLILALVFYLLVTPLGIVLRILGKLDYKVTSSGHSFWRDAGPERDNDMKDPF</sequence>
<keyword evidence="1" id="KW-0472">Membrane</keyword>
<organism evidence="2">
    <name type="scientific">Rheinheimera sp. BAL341</name>
    <dbReference type="NCBI Taxonomy" id="1708203"/>
    <lineage>
        <taxon>Bacteria</taxon>
        <taxon>Pseudomonadati</taxon>
        <taxon>Pseudomonadota</taxon>
        <taxon>Gammaproteobacteria</taxon>
        <taxon>Chromatiales</taxon>
        <taxon>Chromatiaceae</taxon>
        <taxon>Rheinheimera</taxon>
    </lineage>
</organism>
<dbReference type="InterPro" id="IPR045781">
    <property type="entry name" value="SxtJ"/>
</dbReference>
<evidence type="ECO:0000313" key="2">
    <source>
        <dbReference type="EMBL" id="VHO05819.1"/>
    </source>
</evidence>
<keyword evidence="1" id="KW-1133">Transmembrane helix</keyword>
<accession>A0A486XU46</accession>
<feature type="transmembrane region" description="Helical" evidence="1">
    <location>
        <begin position="42"/>
        <end position="62"/>
    </location>
</feature>
<name>A0A486XU46_9GAMM</name>
<dbReference type="AlphaFoldDB" id="A0A486XU46"/>